<dbReference type="EMBL" id="JAUHHV010000008">
    <property type="protein sequence ID" value="KAK1414820.1"/>
    <property type="molecule type" value="Genomic_DNA"/>
</dbReference>
<gene>
    <name evidence="1" type="ORF">QVD17_30579</name>
</gene>
<accession>A0AAD8K870</accession>
<comment type="caution">
    <text evidence="1">The sequence shown here is derived from an EMBL/GenBank/DDBJ whole genome shotgun (WGS) entry which is preliminary data.</text>
</comment>
<keyword evidence="2" id="KW-1185">Reference proteome</keyword>
<organism evidence="1 2">
    <name type="scientific">Tagetes erecta</name>
    <name type="common">African marigold</name>
    <dbReference type="NCBI Taxonomy" id="13708"/>
    <lineage>
        <taxon>Eukaryota</taxon>
        <taxon>Viridiplantae</taxon>
        <taxon>Streptophyta</taxon>
        <taxon>Embryophyta</taxon>
        <taxon>Tracheophyta</taxon>
        <taxon>Spermatophyta</taxon>
        <taxon>Magnoliopsida</taxon>
        <taxon>eudicotyledons</taxon>
        <taxon>Gunneridae</taxon>
        <taxon>Pentapetalae</taxon>
        <taxon>asterids</taxon>
        <taxon>campanulids</taxon>
        <taxon>Asterales</taxon>
        <taxon>Asteraceae</taxon>
        <taxon>Asteroideae</taxon>
        <taxon>Heliantheae alliance</taxon>
        <taxon>Tageteae</taxon>
        <taxon>Tagetes</taxon>
    </lineage>
</organism>
<proteinExistence type="predicted"/>
<evidence type="ECO:0000313" key="1">
    <source>
        <dbReference type="EMBL" id="KAK1414820.1"/>
    </source>
</evidence>
<reference evidence="1" key="1">
    <citation type="journal article" date="2023" name="bioRxiv">
        <title>Improved chromosome-level genome assembly for marigold (Tagetes erecta).</title>
        <authorList>
            <person name="Jiang F."/>
            <person name="Yuan L."/>
            <person name="Wang S."/>
            <person name="Wang H."/>
            <person name="Xu D."/>
            <person name="Wang A."/>
            <person name="Fan W."/>
        </authorList>
    </citation>
    <scope>NUCLEOTIDE SEQUENCE</scope>
    <source>
        <strain evidence="1">WSJ</strain>
        <tissue evidence="1">Leaf</tissue>
    </source>
</reference>
<sequence length="78" mass="8939">MLPPPCYDRGEGWKQRERWRVVFAIDGGESIVRINELVPKKLFSTPWSVMGIAINNIEGGKKNMVYLQLSVKAHKLQI</sequence>
<dbReference type="Proteomes" id="UP001229421">
    <property type="component" value="Unassembled WGS sequence"/>
</dbReference>
<dbReference type="AlphaFoldDB" id="A0AAD8K870"/>
<evidence type="ECO:0000313" key="2">
    <source>
        <dbReference type="Proteomes" id="UP001229421"/>
    </source>
</evidence>
<protein>
    <submittedName>
        <fullName evidence="1">Uncharacterized protein</fullName>
    </submittedName>
</protein>
<name>A0AAD8K870_TARER</name>